<dbReference type="AlphaFoldDB" id="A0A6I6F0N2"/>
<dbReference type="EMBL" id="CP046522">
    <property type="protein sequence ID" value="QGU96061.1"/>
    <property type="molecule type" value="Genomic_DNA"/>
</dbReference>
<keyword evidence="1" id="KW-0472">Membrane</keyword>
<keyword evidence="1" id="KW-1133">Transmembrane helix</keyword>
<evidence type="ECO:0008006" key="4">
    <source>
        <dbReference type="Google" id="ProtNLM"/>
    </source>
</evidence>
<feature type="transmembrane region" description="Helical" evidence="1">
    <location>
        <begin position="165"/>
        <end position="183"/>
    </location>
</feature>
<evidence type="ECO:0000313" key="2">
    <source>
        <dbReference type="EMBL" id="QGU96061.1"/>
    </source>
</evidence>
<feature type="transmembrane region" description="Helical" evidence="1">
    <location>
        <begin position="95"/>
        <end position="114"/>
    </location>
</feature>
<accession>A0A6I6F0N2</accession>
<protein>
    <recommendedName>
        <fullName evidence="4">Histidine kinase N-terminal 7TM region domain-containing protein</fullName>
    </recommendedName>
</protein>
<keyword evidence="1" id="KW-0812">Transmembrane</keyword>
<sequence length="219" mass="25794">MKIYIYLMLILFMLLIIYEGFRNNLKYAPSKIKIICTGIFTAMALRYATLLIFFIVRNIKYLYLLKPIYFLNFLCIPIGALITIYILIRNDRIKFLYMFPLSAALILFYGYLIYKCPVKLNVDILYGYYMNFINSQYIYIGYMVINVLFIIFSINIYNGNIDKKGITFVLISSILLIVEAVMYLISKNIFVHLIIGDISWMITLKYAISKLNREIVTNH</sequence>
<name>A0A6I6F0N2_9CLOT</name>
<organism evidence="2 3">
    <name type="scientific">Clostridium bovifaecis</name>
    <dbReference type="NCBI Taxonomy" id="2184719"/>
    <lineage>
        <taxon>Bacteria</taxon>
        <taxon>Bacillati</taxon>
        <taxon>Bacillota</taxon>
        <taxon>Clostridia</taxon>
        <taxon>Eubacteriales</taxon>
        <taxon>Clostridiaceae</taxon>
        <taxon>Clostridium</taxon>
    </lineage>
</organism>
<reference evidence="2 3" key="1">
    <citation type="submission" date="2019-12" db="EMBL/GenBank/DDBJ databases">
        <title>Genome sequenceing of Clostridium bovifaecis.</title>
        <authorList>
            <person name="Yao Y."/>
        </authorList>
    </citation>
    <scope>NUCLEOTIDE SEQUENCE [LARGE SCALE GENOMIC DNA]</scope>
    <source>
        <strain evidence="2 3">BXX</strain>
    </source>
</reference>
<feature type="transmembrane region" description="Helical" evidence="1">
    <location>
        <begin position="34"/>
        <end position="56"/>
    </location>
</feature>
<dbReference type="Proteomes" id="UP000422764">
    <property type="component" value="Chromosome"/>
</dbReference>
<feature type="transmembrane region" description="Helical" evidence="1">
    <location>
        <begin position="6"/>
        <end position="22"/>
    </location>
</feature>
<feature type="transmembrane region" description="Helical" evidence="1">
    <location>
        <begin position="68"/>
        <end position="88"/>
    </location>
</feature>
<gene>
    <name evidence="2" type="ORF">GOM49_14025</name>
</gene>
<feature type="transmembrane region" description="Helical" evidence="1">
    <location>
        <begin position="137"/>
        <end position="158"/>
    </location>
</feature>
<evidence type="ECO:0000313" key="3">
    <source>
        <dbReference type="Proteomes" id="UP000422764"/>
    </source>
</evidence>
<feature type="transmembrane region" description="Helical" evidence="1">
    <location>
        <begin position="189"/>
        <end position="208"/>
    </location>
</feature>
<evidence type="ECO:0000256" key="1">
    <source>
        <dbReference type="SAM" id="Phobius"/>
    </source>
</evidence>
<proteinExistence type="predicted"/>
<keyword evidence="3" id="KW-1185">Reference proteome</keyword>